<feature type="domain" description="Helicase C-terminal" evidence="11">
    <location>
        <begin position="798"/>
        <end position="952"/>
    </location>
</feature>
<dbReference type="SMART" id="SM00490">
    <property type="entry name" value="HELICc"/>
    <property type="match status" value="1"/>
</dbReference>
<dbReference type="Gene3D" id="3.40.50.11180">
    <property type="match status" value="1"/>
</dbReference>
<dbReference type="GO" id="GO:0003678">
    <property type="term" value="F:DNA helicase activity"/>
    <property type="evidence" value="ECO:0007669"/>
    <property type="project" value="TreeGrafter"/>
</dbReference>
<gene>
    <name evidence="12" type="ORF">METZ01_LOCUS50609</name>
</gene>
<dbReference type="InterPro" id="IPR005118">
    <property type="entry name" value="TRCF_C"/>
</dbReference>
<dbReference type="Pfam" id="PF03461">
    <property type="entry name" value="TRCF"/>
    <property type="match status" value="1"/>
</dbReference>
<protein>
    <recommendedName>
        <fullName evidence="13">Helicase ATP-binding domain-containing protein</fullName>
    </recommendedName>
</protein>
<dbReference type="InterPro" id="IPR011545">
    <property type="entry name" value="DEAD/DEAH_box_helicase_dom"/>
</dbReference>
<evidence type="ECO:0008006" key="13">
    <source>
        <dbReference type="Google" id="ProtNLM"/>
    </source>
</evidence>
<keyword evidence="6" id="KW-0347">Helicase</keyword>
<dbReference type="EMBL" id="UINC01002538">
    <property type="protein sequence ID" value="SUZ97755.1"/>
    <property type="molecule type" value="Genomic_DNA"/>
</dbReference>
<dbReference type="PANTHER" id="PTHR47964">
    <property type="entry name" value="ATP-DEPENDENT DNA HELICASE HOMOLOG RECG, CHLOROPLASTIC"/>
    <property type="match status" value="1"/>
</dbReference>
<dbReference type="GO" id="GO:0003684">
    <property type="term" value="F:damaged DNA binding"/>
    <property type="evidence" value="ECO:0007669"/>
    <property type="project" value="InterPro"/>
</dbReference>
<dbReference type="Pfam" id="PF17757">
    <property type="entry name" value="UvrB_inter"/>
    <property type="match status" value="1"/>
</dbReference>
<dbReference type="FunFam" id="3.40.50.300:FF:000300">
    <property type="entry name" value="Transcription-repair-coupling factor"/>
    <property type="match status" value="1"/>
</dbReference>
<proteinExistence type="inferred from homology"/>
<dbReference type="CDD" id="cd17991">
    <property type="entry name" value="DEXHc_TRCF"/>
    <property type="match status" value="1"/>
</dbReference>
<evidence type="ECO:0000256" key="6">
    <source>
        <dbReference type="ARBA" id="ARBA00022806"/>
    </source>
</evidence>
<dbReference type="SMART" id="SM01058">
    <property type="entry name" value="CarD_TRCF"/>
    <property type="match status" value="1"/>
</dbReference>
<comment type="subcellular location">
    <subcellularLocation>
        <location evidence="1">Cytoplasm</location>
    </subcellularLocation>
</comment>
<evidence type="ECO:0000256" key="8">
    <source>
        <dbReference type="ARBA" id="ARBA00023125"/>
    </source>
</evidence>
<keyword evidence="2" id="KW-0963">Cytoplasm</keyword>
<dbReference type="Gene3D" id="2.40.10.170">
    <property type="match status" value="1"/>
</dbReference>
<dbReference type="InterPro" id="IPR047112">
    <property type="entry name" value="RecG/Mfd"/>
</dbReference>
<dbReference type="InterPro" id="IPR048635">
    <property type="entry name" value="MFD_D3"/>
</dbReference>
<dbReference type="SUPFAM" id="SSF141259">
    <property type="entry name" value="CarD-like"/>
    <property type="match status" value="1"/>
</dbReference>
<reference evidence="12" key="1">
    <citation type="submission" date="2018-05" db="EMBL/GenBank/DDBJ databases">
        <authorList>
            <person name="Lanie J.A."/>
            <person name="Ng W.-L."/>
            <person name="Kazmierczak K.M."/>
            <person name="Andrzejewski T.M."/>
            <person name="Davidsen T.M."/>
            <person name="Wayne K.J."/>
            <person name="Tettelin H."/>
            <person name="Glass J.I."/>
            <person name="Rusch D."/>
            <person name="Podicherti R."/>
            <person name="Tsui H.-C.T."/>
            <person name="Winkler M.E."/>
        </authorList>
    </citation>
    <scope>NUCLEOTIDE SEQUENCE</scope>
</reference>
<keyword evidence="5" id="KW-0378">Hydrolase</keyword>
<evidence type="ECO:0000256" key="7">
    <source>
        <dbReference type="ARBA" id="ARBA00022840"/>
    </source>
</evidence>
<dbReference type="GO" id="GO:0016787">
    <property type="term" value="F:hydrolase activity"/>
    <property type="evidence" value="ECO:0007669"/>
    <property type="project" value="UniProtKB-KW"/>
</dbReference>
<feature type="non-terminal residue" evidence="12">
    <location>
        <position position="1130"/>
    </location>
</feature>
<dbReference type="SUPFAM" id="SSF52540">
    <property type="entry name" value="P-loop containing nucleoside triphosphate hydrolases"/>
    <property type="match status" value="4"/>
</dbReference>
<dbReference type="GO" id="GO:0005524">
    <property type="term" value="F:ATP binding"/>
    <property type="evidence" value="ECO:0007669"/>
    <property type="project" value="UniProtKB-KW"/>
</dbReference>
<evidence type="ECO:0000256" key="4">
    <source>
        <dbReference type="ARBA" id="ARBA00022763"/>
    </source>
</evidence>
<dbReference type="PANTHER" id="PTHR47964:SF1">
    <property type="entry name" value="ATP-DEPENDENT DNA HELICASE HOMOLOG RECG, CHLOROPLASTIC"/>
    <property type="match status" value="1"/>
</dbReference>
<dbReference type="Gene3D" id="3.40.50.11140">
    <property type="match status" value="1"/>
</dbReference>
<name>A0A381S0W3_9ZZZZ</name>
<dbReference type="FunFam" id="3.40.50.300:FF:000546">
    <property type="entry name" value="Transcription-repair-coupling factor"/>
    <property type="match status" value="1"/>
</dbReference>
<dbReference type="SUPFAM" id="SSF143517">
    <property type="entry name" value="TRCF domain-like"/>
    <property type="match status" value="1"/>
</dbReference>
<dbReference type="InterPro" id="IPR004576">
    <property type="entry name" value="Mfd"/>
</dbReference>
<evidence type="ECO:0000256" key="2">
    <source>
        <dbReference type="ARBA" id="ARBA00022490"/>
    </source>
</evidence>
<keyword evidence="9" id="KW-0234">DNA repair</keyword>
<keyword evidence="3" id="KW-0547">Nucleotide-binding</keyword>
<dbReference type="InterPro" id="IPR037235">
    <property type="entry name" value="TRCF-like_C_D7"/>
</dbReference>
<evidence type="ECO:0000259" key="10">
    <source>
        <dbReference type="PROSITE" id="PS51192"/>
    </source>
</evidence>
<organism evidence="12">
    <name type="scientific">marine metagenome</name>
    <dbReference type="NCBI Taxonomy" id="408172"/>
    <lineage>
        <taxon>unclassified sequences</taxon>
        <taxon>metagenomes</taxon>
        <taxon>ecological metagenomes</taxon>
    </lineage>
</organism>
<dbReference type="SMART" id="SM00982">
    <property type="entry name" value="TRCF"/>
    <property type="match status" value="1"/>
</dbReference>
<dbReference type="AlphaFoldDB" id="A0A381S0W3"/>
<evidence type="ECO:0000256" key="1">
    <source>
        <dbReference type="ARBA" id="ARBA00004496"/>
    </source>
</evidence>
<dbReference type="InterPro" id="IPR027417">
    <property type="entry name" value="P-loop_NTPase"/>
</dbReference>
<dbReference type="Pfam" id="PF02559">
    <property type="entry name" value="CarD_TRCF_RID"/>
    <property type="match status" value="1"/>
</dbReference>
<dbReference type="GO" id="GO:0005737">
    <property type="term" value="C:cytoplasm"/>
    <property type="evidence" value="ECO:0007669"/>
    <property type="project" value="UniProtKB-SubCell"/>
</dbReference>
<dbReference type="InterPro" id="IPR041471">
    <property type="entry name" value="UvrB_inter"/>
</dbReference>
<keyword evidence="8" id="KW-0238">DNA-binding</keyword>
<dbReference type="HAMAP" id="MF_00969">
    <property type="entry name" value="TRCF"/>
    <property type="match status" value="1"/>
</dbReference>
<evidence type="ECO:0000256" key="5">
    <source>
        <dbReference type="ARBA" id="ARBA00022801"/>
    </source>
</evidence>
<dbReference type="InterPro" id="IPR014001">
    <property type="entry name" value="Helicase_ATP-bd"/>
</dbReference>
<dbReference type="PROSITE" id="PS51192">
    <property type="entry name" value="HELICASE_ATP_BIND_1"/>
    <property type="match status" value="1"/>
</dbReference>
<sequence>MRALPDEFKPNSALTQTTHWSDLYGSAEGFGIARLADRLKTPVVVIANNSRRMKLLQEEIAFFIRDHSTAPLLSLSDWECLPYDVVSPQPEIISDRLRTLAQIPHLEQGILLSTVPALMQRLPPSEYISGHSFFLETGQIVDPDNLRKRLQEAGYLAVSQVLCQGEYAIRGGVIDIYPMGSSDPFRLDLFGNQLETIRLFDPESQRSSDTRNSIELLPGREYPTDHDAINQFRTNFRRQFEGDPQKHLVYREISKGNLPTGLDYFWPLFYSQTDTLFEHLPSNATWVLDKDFRDSVDKHWAAIVDRHKLACLVPERLPLPPEQLYAAPAEISRRVNSEVNIFLGTETHEQSEKRRPGTFWVEPRNSEPYQAITKHLQHTRYKTLLAFESVGRQDIISEVLRGRDMCPTEVDGWTEFAKKGGPHLATVTCRIERGAVFQDLGLEVITETQIFGERTTRASKRTASSRDPESIIQSLAELKIDDPVVHEDHGVGRYRGLKVMRILEHESELMVVDYQGGDKLYVPILNLHLVNRYLGGDPETAPLHKLGSEQWARAKDRAAKRTRDTAAELLEIQAIRASRAGASLAIPSEEYSTFVSTFVHEETPDQITAMEDVLSDLVSDQPMDRLVCGDVGFGKTEIALRAAFVAIHNGKQVALLVPTTLLAQQHFDTFLDRFSNQPVSIRCVSRLQTNKEVEKTLASLRNATLDIVIGTHRLLQADVSFMDLGLLIIDEEHRFGVRQKEHIKKLRKVVDILTLTATPIPRTLNFTMTGVRDISLIATPPEQRVAIKTFIRIKHDGLIREACLREINRGGQVFFLHNQVKSIERVRDELQILVPEATIGIAHGQMPESELEVVMRNFQQQRFNLMVCSTIIESGIDIPNANTILIDRADRLGLAQLHQIRGRVGRSNRQAFAYLLIPDEIAITKNATKRLDAIASLEGLGAGFALASHDLEIRGAGELLGEEQSGTIDDIGFSLYADYLNRAIRDLAKLPNDNKYTLYEQIRTEIDLDLPILFPDSYLPDVHARLLLYKRIANAQTAEDLYDLQLETLDRFGLLPEAAKSVFAISDIKLTATGLGIEKIKLGDKGGFVKFSEHTALDPVQLVDLIESSNNEINMRGTYTLGITTSLPLP</sequence>
<evidence type="ECO:0000313" key="12">
    <source>
        <dbReference type="EMBL" id="SUZ97755.1"/>
    </source>
</evidence>
<evidence type="ECO:0000256" key="3">
    <source>
        <dbReference type="ARBA" id="ARBA00022741"/>
    </source>
</evidence>
<keyword evidence="4" id="KW-0227">DNA damage</keyword>
<feature type="domain" description="Helicase ATP-binding" evidence="10">
    <location>
        <begin position="616"/>
        <end position="777"/>
    </location>
</feature>
<dbReference type="Gene3D" id="3.40.50.300">
    <property type="entry name" value="P-loop containing nucleotide triphosphate hydrolases"/>
    <property type="match status" value="2"/>
</dbReference>
<dbReference type="Pfam" id="PF00270">
    <property type="entry name" value="DEAD"/>
    <property type="match status" value="1"/>
</dbReference>
<dbReference type="NCBIfam" id="TIGR00580">
    <property type="entry name" value="mfd"/>
    <property type="match status" value="1"/>
</dbReference>
<dbReference type="Pfam" id="PF21132">
    <property type="entry name" value="MFD_D3"/>
    <property type="match status" value="1"/>
</dbReference>
<evidence type="ECO:0000259" key="11">
    <source>
        <dbReference type="PROSITE" id="PS51194"/>
    </source>
</evidence>
<dbReference type="InterPro" id="IPR036101">
    <property type="entry name" value="CarD-like/TRCF_RID_sf"/>
</dbReference>
<dbReference type="InterPro" id="IPR003711">
    <property type="entry name" value="CarD-like/TRCF_RID"/>
</dbReference>
<accession>A0A381S0W3</accession>
<dbReference type="GO" id="GO:0006281">
    <property type="term" value="P:DNA repair"/>
    <property type="evidence" value="ECO:0007669"/>
    <property type="project" value="UniProtKB-KW"/>
</dbReference>
<evidence type="ECO:0000256" key="9">
    <source>
        <dbReference type="ARBA" id="ARBA00023204"/>
    </source>
</evidence>
<keyword evidence="7" id="KW-0067">ATP-binding</keyword>
<dbReference type="PROSITE" id="PS51194">
    <property type="entry name" value="HELICASE_CTER"/>
    <property type="match status" value="1"/>
</dbReference>
<dbReference type="Gene3D" id="3.90.1150.50">
    <property type="entry name" value="Transcription-repair-coupling factor, D7 domain"/>
    <property type="match status" value="1"/>
</dbReference>
<dbReference type="SMART" id="SM00487">
    <property type="entry name" value="DEXDc"/>
    <property type="match status" value="1"/>
</dbReference>
<dbReference type="InterPro" id="IPR001650">
    <property type="entry name" value="Helicase_C-like"/>
</dbReference>
<dbReference type="Pfam" id="PF00271">
    <property type="entry name" value="Helicase_C"/>
    <property type="match status" value="1"/>
</dbReference>
<dbReference type="Gene3D" id="3.30.2060.10">
    <property type="entry name" value="Penicillin-binding protein 1b domain"/>
    <property type="match status" value="1"/>
</dbReference>